<sequence length="243" mass="25987">MRNLLTPALAGLALATAMPTMAMAQSAPAAMSADATRLDITVTGKATRVPDIAVINAGVQTRALTASDALAQNAQRIDAMLDALEDLGIERRDIQTQRINLNAQYDYRDRETPKLTGYVANNSLTIRFRDIEQAGRILDILVAEGANQLNGPTLMIDDPEEALDEARQDAIAKGMARAKLYAAAMGKRVARVVVVQEGGGPINRPRPPMAMAEADIVTTGSRTQIVAGEQDLAVTLSMSFDLE</sequence>
<feature type="signal peptide" evidence="1">
    <location>
        <begin position="1"/>
        <end position="24"/>
    </location>
</feature>
<evidence type="ECO:0000313" key="3">
    <source>
        <dbReference type="Proteomes" id="UP001155128"/>
    </source>
</evidence>
<protein>
    <submittedName>
        <fullName evidence="2">SIMPL domain-containing protein</fullName>
    </submittedName>
</protein>
<dbReference type="PANTHER" id="PTHR34387:SF1">
    <property type="entry name" value="PERIPLASMIC IMMUNOGENIC PROTEIN"/>
    <property type="match status" value="1"/>
</dbReference>
<comment type="caution">
    <text evidence="2">The sequence shown here is derived from an EMBL/GenBank/DDBJ whole genome shotgun (WGS) entry which is preliminary data.</text>
</comment>
<reference evidence="2" key="1">
    <citation type="submission" date="2022-06" db="EMBL/GenBank/DDBJ databases">
        <title>Sphingomicrobium sedimins sp. nov., a marine bacterium isolated from tidal flat.</title>
        <authorList>
            <person name="Kim C.-H."/>
            <person name="Yoo Y."/>
            <person name="Kim J.-J."/>
        </authorList>
    </citation>
    <scope>NUCLEOTIDE SEQUENCE</scope>
    <source>
        <strain evidence="2">GRR-S6-50</strain>
    </source>
</reference>
<evidence type="ECO:0000256" key="1">
    <source>
        <dbReference type="SAM" id="SignalP"/>
    </source>
</evidence>
<dbReference type="Gene3D" id="3.30.110.170">
    <property type="entry name" value="Protein of unknown function (DUF541), domain 1"/>
    <property type="match status" value="1"/>
</dbReference>
<keyword evidence="3" id="KW-1185">Reference proteome</keyword>
<evidence type="ECO:0000313" key="2">
    <source>
        <dbReference type="EMBL" id="MCM8558481.1"/>
    </source>
</evidence>
<dbReference type="InterPro" id="IPR007497">
    <property type="entry name" value="SIMPL/DUF541"/>
</dbReference>
<organism evidence="2 3">
    <name type="scientific">Sphingomicrobium sediminis</name>
    <dbReference type="NCBI Taxonomy" id="2950949"/>
    <lineage>
        <taxon>Bacteria</taxon>
        <taxon>Pseudomonadati</taxon>
        <taxon>Pseudomonadota</taxon>
        <taxon>Alphaproteobacteria</taxon>
        <taxon>Sphingomonadales</taxon>
        <taxon>Sphingomonadaceae</taxon>
        <taxon>Sphingomicrobium</taxon>
    </lineage>
</organism>
<dbReference type="Gene3D" id="3.30.70.2970">
    <property type="entry name" value="Protein of unknown function (DUF541), domain 2"/>
    <property type="match status" value="1"/>
</dbReference>
<dbReference type="InterPro" id="IPR052022">
    <property type="entry name" value="26kDa_periplasmic_antigen"/>
</dbReference>
<dbReference type="RefSeq" id="WP_252115404.1">
    <property type="nucleotide sequence ID" value="NZ_JAMSHT010000001.1"/>
</dbReference>
<dbReference type="Pfam" id="PF04402">
    <property type="entry name" value="SIMPL"/>
    <property type="match status" value="1"/>
</dbReference>
<dbReference type="PANTHER" id="PTHR34387">
    <property type="entry name" value="SLR1258 PROTEIN"/>
    <property type="match status" value="1"/>
</dbReference>
<feature type="chain" id="PRO_5040887477" evidence="1">
    <location>
        <begin position="25"/>
        <end position="243"/>
    </location>
</feature>
<keyword evidence="1" id="KW-0732">Signal</keyword>
<dbReference type="EMBL" id="JAMSHT010000001">
    <property type="protein sequence ID" value="MCM8558481.1"/>
    <property type="molecule type" value="Genomic_DNA"/>
</dbReference>
<dbReference type="AlphaFoldDB" id="A0A9X2EKF7"/>
<gene>
    <name evidence="2" type="ORF">NDO55_11690</name>
</gene>
<dbReference type="Proteomes" id="UP001155128">
    <property type="component" value="Unassembled WGS sequence"/>
</dbReference>
<proteinExistence type="predicted"/>
<accession>A0A9X2EKF7</accession>
<name>A0A9X2EKF7_9SPHN</name>
<dbReference type="GO" id="GO:0006974">
    <property type="term" value="P:DNA damage response"/>
    <property type="evidence" value="ECO:0007669"/>
    <property type="project" value="TreeGrafter"/>
</dbReference>